<evidence type="ECO:0000259" key="1">
    <source>
        <dbReference type="Pfam" id="PF01425"/>
    </source>
</evidence>
<evidence type="ECO:0000313" key="3">
    <source>
        <dbReference type="Proteomes" id="UP000228945"/>
    </source>
</evidence>
<sequence length="472" mass="48829">MTTQDALTDLELLEVSALIRDREVSPLALTQALLARIAALDPALNSYVVVTADSALAQAATAEAEIAAGRWRGPLHGVPLGVKDLFWTVEAPTAAGMPLRRDAWSGDDATVVRRLKAAGAVILGKQQLTEGAYADHHPTVAPPVNPWNPDYWTGISSSGPGVAVAAGLCFGALGSDTGGSIRWPSSANGVTGLKPTWGRVSRHGAVELAASLDHVGPMARSAADLAVLMQAIAGHDPADPTSRAEPVPAYAAEIAGGVRGLRIGIDPRWNASGADPEVSGMMAEAAATFEALGARLVEVAFPNTTEAVADWALICAVEAAVAHAGTFPSQREAYGPVLAAVLDRGRQASATAYQEALLRRMAARGAVSALFRDIDLLLTPVQPFAPLTLATVRTLGEQPELIEGLQRFTGVFDLTGHPALTLPAGASPGGLPMAVQLVGSDLAEATLLRAGVAFQSATNWHRRRPGALAKAA</sequence>
<gene>
    <name evidence="2" type="ORF">CSW64_08915</name>
</gene>
<name>A0A2D2AWZ4_9CAUL</name>
<dbReference type="InterPro" id="IPR036928">
    <property type="entry name" value="AS_sf"/>
</dbReference>
<feature type="domain" description="Amidase" evidence="1">
    <location>
        <begin position="29"/>
        <end position="448"/>
    </location>
</feature>
<proteinExistence type="predicted"/>
<dbReference type="OrthoDB" id="9811471at2"/>
<dbReference type="PANTHER" id="PTHR11895:SF176">
    <property type="entry name" value="AMIDASE AMID-RELATED"/>
    <property type="match status" value="1"/>
</dbReference>
<dbReference type="InterPro" id="IPR000120">
    <property type="entry name" value="Amidase"/>
</dbReference>
<dbReference type="GO" id="GO:0016740">
    <property type="term" value="F:transferase activity"/>
    <property type="evidence" value="ECO:0007669"/>
    <property type="project" value="UniProtKB-KW"/>
</dbReference>
<dbReference type="KEGG" id="cmb:CSW64_08915"/>
<dbReference type="Gene3D" id="3.90.1300.10">
    <property type="entry name" value="Amidase signature (AS) domain"/>
    <property type="match status" value="1"/>
</dbReference>
<protein>
    <submittedName>
        <fullName evidence="2">Asp-tRNA(Asn)/Glu-tRNA(Gln) amidotransferase GatCAB subunit A</fullName>
    </submittedName>
</protein>
<dbReference type="PANTHER" id="PTHR11895">
    <property type="entry name" value="TRANSAMIDASE"/>
    <property type="match status" value="1"/>
</dbReference>
<dbReference type="RefSeq" id="WP_099621781.1">
    <property type="nucleotide sequence ID" value="NZ_CP024201.1"/>
</dbReference>
<dbReference type="EMBL" id="CP024201">
    <property type="protein sequence ID" value="ATQ42524.1"/>
    <property type="molecule type" value="Genomic_DNA"/>
</dbReference>
<dbReference type="InterPro" id="IPR023631">
    <property type="entry name" value="Amidase_dom"/>
</dbReference>
<dbReference type="AlphaFoldDB" id="A0A2D2AWZ4"/>
<dbReference type="SUPFAM" id="SSF75304">
    <property type="entry name" value="Amidase signature (AS) enzymes"/>
    <property type="match status" value="1"/>
</dbReference>
<reference evidence="2 3" key="1">
    <citation type="submission" date="2017-10" db="EMBL/GenBank/DDBJ databases">
        <title>Genome sequence of Caulobacter mirabilis FWC38.</title>
        <authorList>
            <person name="Fiebig A."/>
            <person name="Crosson S."/>
        </authorList>
    </citation>
    <scope>NUCLEOTIDE SEQUENCE [LARGE SCALE GENOMIC DNA]</scope>
    <source>
        <strain evidence="2 3">FWC 38</strain>
    </source>
</reference>
<keyword evidence="3" id="KW-1185">Reference proteome</keyword>
<evidence type="ECO:0000313" key="2">
    <source>
        <dbReference type="EMBL" id="ATQ42524.1"/>
    </source>
</evidence>
<dbReference type="Proteomes" id="UP000228945">
    <property type="component" value="Chromosome"/>
</dbReference>
<accession>A0A2D2AWZ4</accession>
<dbReference type="Pfam" id="PF01425">
    <property type="entry name" value="Amidase"/>
    <property type="match status" value="1"/>
</dbReference>
<keyword evidence="2" id="KW-0808">Transferase</keyword>
<organism evidence="2 3">
    <name type="scientific">Caulobacter mirabilis</name>
    <dbReference type="NCBI Taxonomy" id="69666"/>
    <lineage>
        <taxon>Bacteria</taxon>
        <taxon>Pseudomonadati</taxon>
        <taxon>Pseudomonadota</taxon>
        <taxon>Alphaproteobacteria</taxon>
        <taxon>Caulobacterales</taxon>
        <taxon>Caulobacteraceae</taxon>
        <taxon>Caulobacter</taxon>
    </lineage>
</organism>